<dbReference type="InterPro" id="IPR042063">
    <property type="entry name" value="Ubi_acti_E1_SCCH"/>
</dbReference>
<dbReference type="InterPro" id="IPR035985">
    <property type="entry name" value="Ubiquitin-activating_enz"/>
</dbReference>
<gene>
    <name evidence="4" type="ORF">QYM36_008151</name>
</gene>
<dbReference type="InterPro" id="IPR019572">
    <property type="entry name" value="UBA_E1_SCCH"/>
</dbReference>
<evidence type="ECO:0000313" key="5">
    <source>
        <dbReference type="Proteomes" id="UP001187531"/>
    </source>
</evidence>
<evidence type="ECO:0000313" key="4">
    <source>
        <dbReference type="EMBL" id="KAK2727571.1"/>
    </source>
</evidence>
<protein>
    <recommendedName>
        <fullName evidence="3">Ubiquitin-activating enzyme SCCH domain-containing protein</fullName>
    </recommendedName>
</protein>
<evidence type="ECO:0000256" key="1">
    <source>
        <dbReference type="ARBA" id="ARBA00004906"/>
    </source>
</evidence>
<feature type="domain" description="Ubiquitin-activating enzyme SCCH" evidence="3">
    <location>
        <begin position="60"/>
        <end position="122"/>
    </location>
</feature>
<comment type="similarity">
    <text evidence="2">Belongs to the ubiquitin-activating E1 family.</text>
</comment>
<dbReference type="Pfam" id="PF10585">
    <property type="entry name" value="UBA_E1_SCCH"/>
    <property type="match status" value="1"/>
</dbReference>
<name>A0AA88LL14_ARTSF</name>
<keyword evidence="5" id="KW-1185">Reference proteome</keyword>
<dbReference type="Proteomes" id="UP001187531">
    <property type="component" value="Unassembled WGS sequence"/>
</dbReference>
<evidence type="ECO:0000259" key="3">
    <source>
        <dbReference type="Pfam" id="PF10585"/>
    </source>
</evidence>
<sequence>VFDVRCGPKGAVIPKHEGSESEVRLPWGAGVIGYVAETKEVVNLDAPCEVCYLFHRIFADTITVEDLNKSLPPVESLGGLKVFPEEFEKDDDSNIHMDFIVSASNLRAENYGIAPADRHKSKLIAGKIIPAISTTTSVVFGLVSLELYKIVQGHSKLEDFKNSFINLTLPLFVYSYPLAAQQKENTFFLSIFVGNELLLSLVVYHLYLTLDHPVPPEAPTVAKSSPVVYETCDCDDCEVVDVCTTGLSFDPAC</sequence>
<organism evidence="4 5">
    <name type="scientific">Artemia franciscana</name>
    <name type="common">Brine shrimp</name>
    <name type="synonym">Artemia sanfranciscana</name>
    <dbReference type="NCBI Taxonomy" id="6661"/>
    <lineage>
        <taxon>Eukaryota</taxon>
        <taxon>Metazoa</taxon>
        <taxon>Ecdysozoa</taxon>
        <taxon>Arthropoda</taxon>
        <taxon>Crustacea</taxon>
        <taxon>Branchiopoda</taxon>
        <taxon>Anostraca</taxon>
        <taxon>Artemiidae</taxon>
        <taxon>Artemia</taxon>
    </lineage>
</organism>
<dbReference type="AlphaFoldDB" id="A0AA88LL14"/>
<dbReference type="GO" id="GO:0008641">
    <property type="term" value="F:ubiquitin-like modifier activating enzyme activity"/>
    <property type="evidence" value="ECO:0007669"/>
    <property type="project" value="InterPro"/>
</dbReference>
<dbReference type="SUPFAM" id="SSF69572">
    <property type="entry name" value="Activating enzymes of the ubiquitin-like proteins"/>
    <property type="match status" value="1"/>
</dbReference>
<dbReference type="EMBL" id="JAVRJZ010000001">
    <property type="protein sequence ID" value="KAK2727571.1"/>
    <property type="molecule type" value="Genomic_DNA"/>
</dbReference>
<comment type="pathway">
    <text evidence="1">Protein modification; protein ubiquitination.</text>
</comment>
<dbReference type="Gene3D" id="1.10.10.2660">
    <property type="entry name" value="Ubiquitin-activating enzyme E1, SCCH domain"/>
    <property type="match status" value="1"/>
</dbReference>
<evidence type="ECO:0000256" key="2">
    <source>
        <dbReference type="ARBA" id="ARBA00005673"/>
    </source>
</evidence>
<feature type="non-terminal residue" evidence="4">
    <location>
        <position position="253"/>
    </location>
</feature>
<feature type="non-terminal residue" evidence="4">
    <location>
        <position position="1"/>
    </location>
</feature>
<accession>A0AA88LL14</accession>
<proteinExistence type="inferred from homology"/>
<reference evidence="4" key="1">
    <citation type="submission" date="2023-07" db="EMBL/GenBank/DDBJ databases">
        <title>Chromosome-level genome assembly of Artemia franciscana.</title>
        <authorList>
            <person name="Jo E."/>
        </authorList>
    </citation>
    <scope>NUCLEOTIDE SEQUENCE</scope>
    <source>
        <tissue evidence="4">Whole body</tissue>
    </source>
</reference>
<comment type="caution">
    <text evidence="4">The sequence shown here is derived from an EMBL/GenBank/DDBJ whole genome shotgun (WGS) entry which is preliminary data.</text>
</comment>